<keyword evidence="1" id="KW-1133">Transmembrane helix</keyword>
<keyword evidence="1" id="KW-0472">Membrane</keyword>
<name>A0A368GGQ8_ANCCA</name>
<protein>
    <submittedName>
        <fullName evidence="2">Uncharacterized protein</fullName>
    </submittedName>
</protein>
<dbReference type="OrthoDB" id="10458561at2759"/>
<accession>A0A368GGQ8</accession>
<proteinExistence type="predicted"/>
<feature type="transmembrane region" description="Helical" evidence="1">
    <location>
        <begin position="74"/>
        <end position="92"/>
    </location>
</feature>
<comment type="caution">
    <text evidence="2">The sequence shown here is derived from an EMBL/GenBank/DDBJ whole genome shotgun (WGS) entry which is preliminary data.</text>
</comment>
<organism evidence="2 3">
    <name type="scientific">Ancylostoma caninum</name>
    <name type="common">Dog hookworm</name>
    <dbReference type="NCBI Taxonomy" id="29170"/>
    <lineage>
        <taxon>Eukaryota</taxon>
        <taxon>Metazoa</taxon>
        <taxon>Ecdysozoa</taxon>
        <taxon>Nematoda</taxon>
        <taxon>Chromadorea</taxon>
        <taxon>Rhabditida</taxon>
        <taxon>Rhabditina</taxon>
        <taxon>Rhabditomorpha</taxon>
        <taxon>Strongyloidea</taxon>
        <taxon>Ancylostomatidae</taxon>
        <taxon>Ancylostomatinae</taxon>
        <taxon>Ancylostoma</taxon>
    </lineage>
</organism>
<sequence length="137" mass="15507">MANWIQCFVTDPVKLDTGAEQLSFCLQVLPASKISAGNITTITFWRALFVTTSETLLVSHCIYCIYLKWRRIKYFICISMVYLCSALSPTSLMRQFVHLKSYCIASGPKTRILDWCGSLGAVRVLLLAHSLTFSRRS</sequence>
<keyword evidence="3" id="KW-1185">Reference proteome</keyword>
<feature type="transmembrane region" description="Helical" evidence="1">
    <location>
        <begin position="44"/>
        <end position="67"/>
    </location>
</feature>
<dbReference type="EMBL" id="JOJR01000213">
    <property type="protein sequence ID" value="RCN42017.1"/>
    <property type="molecule type" value="Genomic_DNA"/>
</dbReference>
<feature type="transmembrane region" description="Helical" evidence="1">
    <location>
        <begin position="112"/>
        <end position="133"/>
    </location>
</feature>
<gene>
    <name evidence="2" type="ORF">ANCCAN_12002</name>
</gene>
<evidence type="ECO:0000313" key="2">
    <source>
        <dbReference type="EMBL" id="RCN42017.1"/>
    </source>
</evidence>
<reference evidence="2 3" key="1">
    <citation type="submission" date="2014-10" db="EMBL/GenBank/DDBJ databases">
        <title>Draft genome of the hookworm Ancylostoma caninum.</title>
        <authorList>
            <person name="Mitreva M."/>
        </authorList>
    </citation>
    <scope>NUCLEOTIDE SEQUENCE [LARGE SCALE GENOMIC DNA]</scope>
    <source>
        <strain evidence="2 3">Baltimore</strain>
    </source>
</reference>
<keyword evidence="1" id="KW-0812">Transmembrane</keyword>
<dbReference type="AlphaFoldDB" id="A0A368GGQ8"/>
<evidence type="ECO:0000256" key="1">
    <source>
        <dbReference type="SAM" id="Phobius"/>
    </source>
</evidence>
<dbReference type="Proteomes" id="UP000252519">
    <property type="component" value="Unassembled WGS sequence"/>
</dbReference>
<evidence type="ECO:0000313" key="3">
    <source>
        <dbReference type="Proteomes" id="UP000252519"/>
    </source>
</evidence>